<comment type="similarity">
    <text evidence="1">Belongs to the peptidase C48 family.</text>
</comment>
<dbReference type="Gene3D" id="3.40.395.10">
    <property type="entry name" value="Adenoviral Proteinase, Chain A"/>
    <property type="match status" value="1"/>
</dbReference>
<evidence type="ECO:0000256" key="2">
    <source>
        <dbReference type="ARBA" id="ARBA00022670"/>
    </source>
</evidence>
<keyword evidence="2" id="KW-0645">Protease</keyword>
<protein>
    <recommendedName>
        <fullName evidence="5">Ubiquitin-like protease family profile domain-containing protein</fullName>
    </recommendedName>
</protein>
<gene>
    <name evidence="6" type="ORF">DY000_02009929</name>
</gene>
<feature type="region of interest" description="Disordered" evidence="4">
    <location>
        <begin position="93"/>
        <end position="125"/>
    </location>
</feature>
<comment type="caution">
    <text evidence="6">The sequence shown here is derived from an EMBL/GenBank/DDBJ whole genome shotgun (WGS) entry which is preliminary data.</text>
</comment>
<feature type="compositionally biased region" description="Polar residues" evidence="4">
    <location>
        <begin position="110"/>
        <end position="123"/>
    </location>
</feature>
<proteinExistence type="inferred from homology"/>
<dbReference type="EMBL" id="QGKV02000832">
    <property type="protein sequence ID" value="KAF3543616.1"/>
    <property type="molecule type" value="Genomic_DNA"/>
</dbReference>
<evidence type="ECO:0000313" key="7">
    <source>
        <dbReference type="Proteomes" id="UP000266723"/>
    </source>
</evidence>
<dbReference type="Proteomes" id="UP000266723">
    <property type="component" value="Unassembled WGS sequence"/>
</dbReference>
<keyword evidence="7" id="KW-1185">Reference proteome</keyword>
<evidence type="ECO:0000256" key="4">
    <source>
        <dbReference type="SAM" id="MobiDB-lite"/>
    </source>
</evidence>
<sequence length="313" mass="34988">MHCWEVISTKPSVKKKVSAAETESGVKEESGRPRKKARKEKSVEARAETIKVARSEAFATVGDQVAGDIMEAVEKKVEITKKWTTSNDFQITASSLPKRGHEPGCEWSKAGQNDAQESSSSKELSLVIAKEPEVKPSEQSGEPNVLVLDKGASTVSDLQQGEARRQTKKAKAMEFIRGKSERERKLAASHIVSHICREDLDVVMEPFVTMVPYLLVECAVSDEQHVQPTLEPYTYERVTVGVPQCRFGDCGVFTLKYIECHALGMSFPPEFCNKNAKAIREKMALDIFKETPECHSKENKDNDENMRTYDSQD</sequence>
<organism evidence="6 7">
    <name type="scientific">Brassica cretica</name>
    <name type="common">Mustard</name>
    <dbReference type="NCBI Taxonomy" id="69181"/>
    <lineage>
        <taxon>Eukaryota</taxon>
        <taxon>Viridiplantae</taxon>
        <taxon>Streptophyta</taxon>
        <taxon>Embryophyta</taxon>
        <taxon>Tracheophyta</taxon>
        <taxon>Spermatophyta</taxon>
        <taxon>Magnoliopsida</taxon>
        <taxon>eudicotyledons</taxon>
        <taxon>Gunneridae</taxon>
        <taxon>Pentapetalae</taxon>
        <taxon>rosids</taxon>
        <taxon>malvids</taxon>
        <taxon>Brassicales</taxon>
        <taxon>Brassicaceae</taxon>
        <taxon>Brassiceae</taxon>
        <taxon>Brassica</taxon>
    </lineage>
</organism>
<evidence type="ECO:0000256" key="1">
    <source>
        <dbReference type="ARBA" id="ARBA00005234"/>
    </source>
</evidence>
<dbReference type="Pfam" id="PF02902">
    <property type="entry name" value="Peptidase_C48"/>
    <property type="match status" value="1"/>
</dbReference>
<feature type="domain" description="Ubiquitin-like protease family profile" evidence="5">
    <location>
        <begin position="204"/>
        <end position="290"/>
    </location>
</feature>
<name>A0ABQ7BW52_BRACR</name>
<keyword evidence="3" id="KW-0378">Hydrolase</keyword>
<reference evidence="6 7" key="1">
    <citation type="journal article" date="2020" name="BMC Genomics">
        <title>Intraspecific diversification of the crop wild relative Brassica cretica Lam. using demographic model selection.</title>
        <authorList>
            <person name="Kioukis A."/>
            <person name="Michalopoulou V.A."/>
            <person name="Briers L."/>
            <person name="Pirintsos S."/>
            <person name="Studholme D.J."/>
            <person name="Pavlidis P."/>
            <person name="Sarris P.F."/>
        </authorList>
    </citation>
    <scope>NUCLEOTIDE SEQUENCE [LARGE SCALE GENOMIC DNA]</scope>
    <source>
        <strain evidence="7">cv. PFS-1207/04</strain>
    </source>
</reference>
<evidence type="ECO:0000313" key="6">
    <source>
        <dbReference type="EMBL" id="KAF3543616.1"/>
    </source>
</evidence>
<dbReference type="InterPro" id="IPR003653">
    <property type="entry name" value="Peptidase_C48_C"/>
</dbReference>
<feature type="region of interest" description="Disordered" evidence="4">
    <location>
        <begin position="1"/>
        <end position="45"/>
    </location>
</feature>
<accession>A0ABQ7BW52</accession>
<dbReference type="SUPFAM" id="SSF54001">
    <property type="entry name" value="Cysteine proteinases"/>
    <property type="match status" value="1"/>
</dbReference>
<dbReference type="InterPro" id="IPR038765">
    <property type="entry name" value="Papain-like_cys_pep_sf"/>
</dbReference>
<evidence type="ECO:0000259" key="5">
    <source>
        <dbReference type="Pfam" id="PF02902"/>
    </source>
</evidence>
<evidence type="ECO:0000256" key="3">
    <source>
        <dbReference type="ARBA" id="ARBA00022801"/>
    </source>
</evidence>